<dbReference type="Gene3D" id="3.40.109.10">
    <property type="entry name" value="NADH Oxidase"/>
    <property type="match status" value="1"/>
</dbReference>
<dbReference type="InterPro" id="IPR000415">
    <property type="entry name" value="Nitroreductase-like"/>
</dbReference>
<dbReference type="EMBL" id="FQXJ01000006">
    <property type="protein sequence ID" value="SHH98040.1"/>
    <property type="molecule type" value="Genomic_DNA"/>
</dbReference>
<accession>A0A1M5XDZ1</accession>
<dbReference type="OrthoDB" id="9801593at2"/>
<gene>
    <name evidence="2" type="ORF">SAMN02746098_01963</name>
</gene>
<organism evidence="2 3">
    <name type="scientific">Desulfosporosinus lacus DSM 15449</name>
    <dbReference type="NCBI Taxonomy" id="1121420"/>
    <lineage>
        <taxon>Bacteria</taxon>
        <taxon>Bacillati</taxon>
        <taxon>Bacillota</taxon>
        <taxon>Clostridia</taxon>
        <taxon>Eubacteriales</taxon>
        <taxon>Desulfitobacteriaceae</taxon>
        <taxon>Desulfosporosinus</taxon>
    </lineage>
</organism>
<feature type="domain" description="Cyanobactin oxidase ThcOx second" evidence="1">
    <location>
        <begin position="2"/>
        <end position="79"/>
    </location>
</feature>
<proteinExistence type="predicted"/>
<sequence length="206" mass="23127">MALWGLLSRPVTYQELCAAIPGTDSANVKLLLQLFGAAGVSQPADEAGGGIPEDRDEVLRQWEFHDLLFHSRVRDGRQDQPLGGTFRFWPEMAPLPVCKPPMRGEIIELAKPDLEHLREEDYPFTLVLEERHSIRDYAPEAITLQQIGEFLYRTARVKSIRPADPQRGIMYESSARPYPGGGACHELEIYLTVGKCGGLDFRLIPL</sequence>
<keyword evidence="3" id="KW-1185">Reference proteome</keyword>
<evidence type="ECO:0000259" key="1">
    <source>
        <dbReference type="Pfam" id="PF22767"/>
    </source>
</evidence>
<name>A0A1M5XDZ1_9FIRM</name>
<evidence type="ECO:0000313" key="2">
    <source>
        <dbReference type="EMBL" id="SHH98040.1"/>
    </source>
</evidence>
<evidence type="ECO:0000313" key="3">
    <source>
        <dbReference type="Proteomes" id="UP000183954"/>
    </source>
</evidence>
<dbReference type="InterPro" id="IPR054488">
    <property type="entry name" value="ThcOx_dom2"/>
</dbReference>
<dbReference type="STRING" id="1121420.SAMN02746098_01963"/>
<dbReference type="GO" id="GO:0016491">
    <property type="term" value="F:oxidoreductase activity"/>
    <property type="evidence" value="ECO:0007669"/>
    <property type="project" value="InterPro"/>
</dbReference>
<reference evidence="3" key="1">
    <citation type="submission" date="2016-11" db="EMBL/GenBank/DDBJ databases">
        <authorList>
            <person name="Varghese N."/>
            <person name="Submissions S."/>
        </authorList>
    </citation>
    <scope>NUCLEOTIDE SEQUENCE [LARGE SCALE GENOMIC DNA]</scope>
    <source>
        <strain evidence="3">DSM 15449</strain>
    </source>
</reference>
<dbReference type="AlphaFoldDB" id="A0A1M5XDZ1"/>
<dbReference type="Pfam" id="PF22767">
    <property type="entry name" value="ThcOx"/>
    <property type="match status" value="1"/>
</dbReference>
<dbReference type="RefSeq" id="WP_073029555.1">
    <property type="nucleotide sequence ID" value="NZ_FQXJ01000006.1"/>
</dbReference>
<dbReference type="Proteomes" id="UP000183954">
    <property type="component" value="Unassembled WGS sequence"/>
</dbReference>
<protein>
    <recommendedName>
        <fullName evidence="1">Cyanobactin oxidase ThcOx second domain-containing protein</fullName>
    </recommendedName>
</protein>